<accession>A0A7Y0DYN8</accession>
<evidence type="ECO:0000259" key="1">
    <source>
        <dbReference type="Pfam" id="PF19834"/>
    </source>
</evidence>
<dbReference type="EMBL" id="JABBNT010000002">
    <property type="protein sequence ID" value="NMM43993.1"/>
    <property type="molecule type" value="Genomic_DNA"/>
</dbReference>
<dbReference type="RefSeq" id="WP_169624307.1">
    <property type="nucleotide sequence ID" value="NZ_JABBNT010000002.1"/>
</dbReference>
<gene>
    <name evidence="2" type="ORF">HH303_05865</name>
</gene>
<keyword evidence="3" id="KW-1185">Reference proteome</keyword>
<feature type="domain" description="DUF6314" evidence="1">
    <location>
        <begin position="10"/>
        <end position="135"/>
    </location>
</feature>
<dbReference type="Pfam" id="PF19834">
    <property type="entry name" value="DUF6314"/>
    <property type="match status" value="1"/>
</dbReference>
<comment type="caution">
    <text evidence="2">The sequence shown here is derived from an EMBL/GenBank/DDBJ whole genome shotgun (WGS) entry which is preliminary data.</text>
</comment>
<name>A0A7Y0DYN8_9PROT</name>
<reference evidence="2 3" key="1">
    <citation type="submission" date="2020-04" db="EMBL/GenBank/DDBJ databases">
        <title>Rhodospirillaceae bacterium KN72 isolated from deep sea.</title>
        <authorList>
            <person name="Zhang D.-C."/>
        </authorList>
    </citation>
    <scope>NUCLEOTIDE SEQUENCE [LARGE SCALE GENOMIC DNA]</scope>
    <source>
        <strain evidence="2 3">KN72</strain>
    </source>
</reference>
<dbReference type="AlphaFoldDB" id="A0A7Y0DYN8"/>
<evidence type="ECO:0000313" key="3">
    <source>
        <dbReference type="Proteomes" id="UP000539372"/>
    </source>
</evidence>
<proteinExistence type="predicted"/>
<evidence type="ECO:0000313" key="2">
    <source>
        <dbReference type="EMBL" id="NMM43993.1"/>
    </source>
</evidence>
<organism evidence="2 3">
    <name type="scientific">Pacificispira spongiicola</name>
    <dbReference type="NCBI Taxonomy" id="2729598"/>
    <lineage>
        <taxon>Bacteria</taxon>
        <taxon>Pseudomonadati</taxon>
        <taxon>Pseudomonadota</taxon>
        <taxon>Alphaproteobacteria</taxon>
        <taxon>Rhodospirillales</taxon>
        <taxon>Rhodospirillaceae</taxon>
        <taxon>Pacificispira</taxon>
    </lineage>
</organism>
<protein>
    <recommendedName>
        <fullName evidence="1">DUF6314 domain-containing protein</fullName>
    </recommendedName>
</protein>
<sequence length="138" mass="15864">MSGFTAGGNLDGAWVLTRLVWDFTLSRWQRGTGWVNFAEWAPGRFQCREDLVFAGNTARRMTLWDVSADRIDIHYADGYPLVGLDLSLMPSKGEHLCGEDLYRARLKPVDAMRFLLGWRVTGPRKNYAMVTDYRRMAR</sequence>
<dbReference type="Proteomes" id="UP000539372">
    <property type="component" value="Unassembled WGS sequence"/>
</dbReference>
<dbReference type="InterPro" id="IPR045632">
    <property type="entry name" value="DUF6314"/>
</dbReference>